<sequence length="126" mass="14412">MEPQYRTVIVFEPTHSRQQTSQPISNQSKHTSLRLTSTITTFAYFKHQTAFQQPNNSLSRHDRMPYPRFLRAIKTASKVTAKWAGFVALIGIVNVVPIMVTERSGFLPQRKFEQGFKDQVSRPGTS</sequence>
<keyword evidence="1" id="KW-0472">Membrane</keyword>
<organism evidence="2 3">
    <name type="scientific">Alectoria fallacina</name>
    <dbReference type="NCBI Taxonomy" id="1903189"/>
    <lineage>
        <taxon>Eukaryota</taxon>
        <taxon>Fungi</taxon>
        <taxon>Dikarya</taxon>
        <taxon>Ascomycota</taxon>
        <taxon>Pezizomycotina</taxon>
        <taxon>Lecanoromycetes</taxon>
        <taxon>OSLEUM clade</taxon>
        <taxon>Lecanoromycetidae</taxon>
        <taxon>Lecanorales</taxon>
        <taxon>Lecanorineae</taxon>
        <taxon>Parmeliaceae</taxon>
        <taxon>Alectoria</taxon>
    </lineage>
</organism>
<evidence type="ECO:0000256" key="1">
    <source>
        <dbReference type="SAM" id="Phobius"/>
    </source>
</evidence>
<name>A0A8H3FRP1_9LECA</name>
<proteinExistence type="predicted"/>
<keyword evidence="3" id="KW-1185">Reference proteome</keyword>
<evidence type="ECO:0000313" key="3">
    <source>
        <dbReference type="Proteomes" id="UP000664203"/>
    </source>
</evidence>
<keyword evidence="1" id="KW-1133">Transmembrane helix</keyword>
<comment type="caution">
    <text evidence="2">The sequence shown here is derived from an EMBL/GenBank/DDBJ whole genome shotgun (WGS) entry which is preliminary data.</text>
</comment>
<dbReference type="EMBL" id="CAJPDR010000270">
    <property type="protein sequence ID" value="CAF9929598.1"/>
    <property type="molecule type" value="Genomic_DNA"/>
</dbReference>
<feature type="transmembrane region" description="Helical" evidence="1">
    <location>
        <begin position="83"/>
        <end position="101"/>
    </location>
</feature>
<dbReference type="AlphaFoldDB" id="A0A8H3FRP1"/>
<gene>
    <name evidence="2" type="ORF">ALECFALPRED_004414</name>
</gene>
<evidence type="ECO:0000313" key="2">
    <source>
        <dbReference type="EMBL" id="CAF9929598.1"/>
    </source>
</evidence>
<accession>A0A8H3FRP1</accession>
<protein>
    <submittedName>
        <fullName evidence="2">Uncharacterized protein</fullName>
    </submittedName>
</protein>
<reference evidence="2" key="1">
    <citation type="submission" date="2021-03" db="EMBL/GenBank/DDBJ databases">
        <authorList>
            <person name="Tagirdzhanova G."/>
        </authorList>
    </citation>
    <scope>NUCLEOTIDE SEQUENCE</scope>
</reference>
<dbReference type="Proteomes" id="UP000664203">
    <property type="component" value="Unassembled WGS sequence"/>
</dbReference>
<keyword evidence="1" id="KW-0812">Transmembrane</keyword>